<evidence type="ECO:0000256" key="1">
    <source>
        <dbReference type="ARBA" id="ARBA00010641"/>
    </source>
</evidence>
<dbReference type="InterPro" id="IPR007627">
    <property type="entry name" value="RNA_pol_sigma70_r2"/>
</dbReference>
<dbReference type="Pfam" id="PF08281">
    <property type="entry name" value="Sigma70_r4_2"/>
    <property type="match status" value="1"/>
</dbReference>
<dbReference type="Gene3D" id="1.10.10.10">
    <property type="entry name" value="Winged helix-like DNA-binding domain superfamily/Winged helix DNA-binding domain"/>
    <property type="match status" value="1"/>
</dbReference>
<dbReference type="CDD" id="cd06171">
    <property type="entry name" value="Sigma70_r4"/>
    <property type="match status" value="1"/>
</dbReference>
<keyword evidence="8" id="KW-1185">Reference proteome</keyword>
<name>A0A2A4G7Z7_9FLAO</name>
<dbReference type="InterPro" id="IPR013325">
    <property type="entry name" value="RNA_pol_sigma_r2"/>
</dbReference>
<keyword evidence="3" id="KW-0731">Sigma factor</keyword>
<evidence type="ECO:0000259" key="5">
    <source>
        <dbReference type="Pfam" id="PF04542"/>
    </source>
</evidence>
<evidence type="ECO:0000256" key="4">
    <source>
        <dbReference type="ARBA" id="ARBA00023163"/>
    </source>
</evidence>
<feature type="domain" description="RNA polymerase sigma-70 region 2" evidence="5">
    <location>
        <begin position="29"/>
        <end position="94"/>
    </location>
</feature>
<sequence>MIKPHKEIRLDEKLFLRFKAGDQGAFRYLFDSYYEMLVGFCKQFVYDADKAQSLAQDAFVSLWMKRDKIKTLAGVKSFLYTSAKCSCIDLLRHSKVVNRYKDAELYRLEKEMNLEVLKSLDFDSLVYSEMEGQVQRAIANLPERSREVFLLKREGNKKNREIAEELNISVKAVEANMARAIKGLKHALSYFVGLLLFLFSV</sequence>
<evidence type="ECO:0000256" key="2">
    <source>
        <dbReference type="ARBA" id="ARBA00023015"/>
    </source>
</evidence>
<proteinExistence type="inferred from homology"/>
<dbReference type="SUPFAM" id="SSF88659">
    <property type="entry name" value="Sigma3 and sigma4 domains of RNA polymerase sigma factors"/>
    <property type="match status" value="1"/>
</dbReference>
<comment type="similarity">
    <text evidence="1">Belongs to the sigma-70 factor family. ECF subfamily.</text>
</comment>
<dbReference type="EMBL" id="NBWU01000002">
    <property type="protein sequence ID" value="PCE64747.1"/>
    <property type="molecule type" value="Genomic_DNA"/>
</dbReference>
<dbReference type="GO" id="GO:0006352">
    <property type="term" value="P:DNA-templated transcription initiation"/>
    <property type="evidence" value="ECO:0007669"/>
    <property type="project" value="InterPro"/>
</dbReference>
<evidence type="ECO:0000313" key="7">
    <source>
        <dbReference type="EMBL" id="PCE64747.1"/>
    </source>
</evidence>
<dbReference type="InterPro" id="IPR013249">
    <property type="entry name" value="RNA_pol_sigma70_r4_t2"/>
</dbReference>
<dbReference type="NCBIfam" id="TIGR02937">
    <property type="entry name" value="sigma70-ECF"/>
    <property type="match status" value="1"/>
</dbReference>
<dbReference type="InterPro" id="IPR014284">
    <property type="entry name" value="RNA_pol_sigma-70_dom"/>
</dbReference>
<dbReference type="PANTHER" id="PTHR43133:SF46">
    <property type="entry name" value="RNA POLYMERASE SIGMA-70 FACTOR ECF SUBFAMILY"/>
    <property type="match status" value="1"/>
</dbReference>
<gene>
    <name evidence="7" type="ORF">B7P33_06135</name>
</gene>
<keyword evidence="4" id="KW-0804">Transcription</keyword>
<dbReference type="PANTHER" id="PTHR43133">
    <property type="entry name" value="RNA POLYMERASE ECF-TYPE SIGMA FACTO"/>
    <property type="match status" value="1"/>
</dbReference>
<protein>
    <recommendedName>
        <fullName evidence="9">RNA polymerase sigma-70 factor</fullName>
    </recommendedName>
</protein>
<dbReference type="RefSeq" id="WP_097440027.1">
    <property type="nucleotide sequence ID" value="NZ_KZ300476.1"/>
</dbReference>
<dbReference type="Pfam" id="PF04542">
    <property type="entry name" value="Sigma70_r2"/>
    <property type="match status" value="1"/>
</dbReference>
<dbReference type="Proteomes" id="UP000219559">
    <property type="component" value="Unassembled WGS sequence"/>
</dbReference>
<dbReference type="Gene3D" id="1.10.1740.10">
    <property type="match status" value="1"/>
</dbReference>
<dbReference type="InterPro" id="IPR036388">
    <property type="entry name" value="WH-like_DNA-bd_sf"/>
</dbReference>
<dbReference type="InterPro" id="IPR013324">
    <property type="entry name" value="RNA_pol_sigma_r3/r4-like"/>
</dbReference>
<dbReference type="InterPro" id="IPR014327">
    <property type="entry name" value="RNA_pol_sigma70_bacteroid"/>
</dbReference>
<feature type="domain" description="RNA polymerase sigma factor 70 region 4 type 2" evidence="6">
    <location>
        <begin position="133"/>
        <end position="182"/>
    </location>
</feature>
<dbReference type="SUPFAM" id="SSF88946">
    <property type="entry name" value="Sigma2 domain of RNA polymerase sigma factors"/>
    <property type="match status" value="1"/>
</dbReference>
<dbReference type="GO" id="GO:0016987">
    <property type="term" value="F:sigma factor activity"/>
    <property type="evidence" value="ECO:0007669"/>
    <property type="project" value="UniProtKB-KW"/>
</dbReference>
<comment type="caution">
    <text evidence="7">The sequence shown here is derived from an EMBL/GenBank/DDBJ whole genome shotgun (WGS) entry which is preliminary data.</text>
</comment>
<dbReference type="OrthoDB" id="1100095at2"/>
<accession>A0A2A4G7Z7</accession>
<dbReference type="InterPro" id="IPR039425">
    <property type="entry name" value="RNA_pol_sigma-70-like"/>
</dbReference>
<evidence type="ECO:0000259" key="6">
    <source>
        <dbReference type="Pfam" id="PF08281"/>
    </source>
</evidence>
<evidence type="ECO:0008006" key="9">
    <source>
        <dbReference type="Google" id="ProtNLM"/>
    </source>
</evidence>
<keyword evidence="2" id="KW-0805">Transcription regulation</keyword>
<dbReference type="AlphaFoldDB" id="A0A2A4G7Z7"/>
<organism evidence="7 8">
    <name type="scientific">Sediminicola luteus</name>
    <dbReference type="NCBI Taxonomy" id="319238"/>
    <lineage>
        <taxon>Bacteria</taxon>
        <taxon>Pseudomonadati</taxon>
        <taxon>Bacteroidota</taxon>
        <taxon>Flavobacteriia</taxon>
        <taxon>Flavobacteriales</taxon>
        <taxon>Flavobacteriaceae</taxon>
        <taxon>Sediminicola</taxon>
    </lineage>
</organism>
<evidence type="ECO:0000256" key="3">
    <source>
        <dbReference type="ARBA" id="ARBA00023082"/>
    </source>
</evidence>
<dbReference type="NCBIfam" id="TIGR02985">
    <property type="entry name" value="Sig70_bacteroi1"/>
    <property type="match status" value="1"/>
</dbReference>
<evidence type="ECO:0000313" key="8">
    <source>
        <dbReference type="Proteomes" id="UP000219559"/>
    </source>
</evidence>
<dbReference type="GO" id="GO:0003677">
    <property type="term" value="F:DNA binding"/>
    <property type="evidence" value="ECO:0007669"/>
    <property type="project" value="InterPro"/>
</dbReference>
<reference evidence="7 8" key="1">
    <citation type="submission" date="2017-04" db="EMBL/GenBank/DDBJ databases">
        <title>A new member of the family Flavobacteriaceae isolated from ascidians.</title>
        <authorList>
            <person name="Chen L."/>
        </authorList>
    </citation>
    <scope>NUCLEOTIDE SEQUENCE [LARGE SCALE GENOMIC DNA]</scope>
    <source>
        <strain evidence="7 8">HQA918</strain>
    </source>
</reference>